<evidence type="ECO:0000313" key="3">
    <source>
        <dbReference type="Proteomes" id="UP000775877"/>
    </source>
</evidence>
<dbReference type="InterPro" id="IPR059177">
    <property type="entry name" value="GH29D-like_dom"/>
</dbReference>
<feature type="non-terminal residue" evidence="2">
    <location>
        <position position="1"/>
    </location>
</feature>
<reference evidence="2" key="2">
    <citation type="journal article" date="2021" name="Microbiome">
        <title>Successional dynamics and alternative stable states in a saline activated sludge microbial community over 9 years.</title>
        <authorList>
            <person name="Wang Y."/>
            <person name="Ye J."/>
            <person name="Ju F."/>
            <person name="Liu L."/>
            <person name="Boyd J.A."/>
            <person name="Deng Y."/>
            <person name="Parks D.H."/>
            <person name="Jiang X."/>
            <person name="Yin X."/>
            <person name="Woodcroft B.J."/>
            <person name="Tyson G.W."/>
            <person name="Hugenholtz P."/>
            <person name="Polz M.F."/>
            <person name="Zhang T."/>
        </authorList>
    </citation>
    <scope>NUCLEOTIDE SEQUENCE</scope>
    <source>
        <strain evidence="2">HKST-UBA13</strain>
    </source>
</reference>
<name>A0A955IAC6_9BACT</name>
<proteinExistence type="predicted"/>
<organism evidence="2 3">
    <name type="scientific">Candidatus Dojkabacteria bacterium</name>
    <dbReference type="NCBI Taxonomy" id="2099670"/>
    <lineage>
        <taxon>Bacteria</taxon>
        <taxon>Candidatus Dojkabacteria</taxon>
    </lineage>
</organism>
<dbReference type="Pfam" id="PF13290">
    <property type="entry name" value="CHB_HEX_C_1"/>
    <property type="match status" value="1"/>
</dbReference>
<dbReference type="EMBL" id="JAGQLJ010000006">
    <property type="protein sequence ID" value="MCA9380706.1"/>
    <property type="molecule type" value="Genomic_DNA"/>
</dbReference>
<accession>A0A955IAC6</accession>
<evidence type="ECO:0000313" key="2">
    <source>
        <dbReference type="EMBL" id="MCA9380706.1"/>
    </source>
</evidence>
<dbReference type="Gene3D" id="3.30.1920.20">
    <property type="match status" value="1"/>
</dbReference>
<gene>
    <name evidence="2" type="ORF">KC678_00385</name>
</gene>
<dbReference type="AlphaFoldDB" id="A0A955IAC6"/>
<sequence>VDEEPQNILSSSPWTYFTYTFNVGSGQTFRFFSNCSAGPSPTQGIWYLDDLSIVPLGGGAELVTNGGMESFTGGVPNGWVAAGTITTQEETEIVHSGNSSVKIDLGGGCGGRLEQYISSFSGDYVISGWAKRETGTGVLPYYIGTSIYSSDTIGQSGPDFQGTLPYTTPEDFKIDLNGDDVTRLVNNGENLGVANSNAFDLSSTGWPLSKITQSNFGSEWDLGPFIYSLTPSTSDDVDADFHYEDVTVNLTCTPNGVAQCANTYYTTDGSTPTLSSSQGTSFTLTYDGFYTIKYFSVDDFGNRESVKTAINQVKISKPVYGSDLLTDEEKANQIVCGKLDVGGVYNLVDDIDYKNLVEKYGKSCSDISIQYNGCGGLDYDKNQKIDIRDFIHLSFLYGNTCN</sequence>
<comment type="caution">
    <text evidence="2">The sequence shown here is derived from an EMBL/GenBank/DDBJ whole genome shotgun (WGS) entry which is preliminary data.</text>
</comment>
<dbReference type="Proteomes" id="UP000775877">
    <property type="component" value="Unassembled WGS sequence"/>
</dbReference>
<evidence type="ECO:0000259" key="1">
    <source>
        <dbReference type="Pfam" id="PF13290"/>
    </source>
</evidence>
<reference evidence="2" key="1">
    <citation type="submission" date="2020-04" db="EMBL/GenBank/DDBJ databases">
        <authorList>
            <person name="Zhang T."/>
        </authorList>
    </citation>
    <scope>NUCLEOTIDE SEQUENCE</scope>
    <source>
        <strain evidence="2">HKST-UBA13</strain>
    </source>
</reference>
<dbReference type="Gene3D" id="2.60.120.260">
    <property type="entry name" value="Galactose-binding domain-like"/>
    <property type="match status" value="1"/>
</dbReference>
<protein>
    <submittedName>
        <fullName evidence="2">Chitobiase/beta-hexosaminidase C-terminal domain-containing protein</fullName>
    </submittedName>
</protein>
<feature type="domain" description="GH29D-like beta-sandwich" evidence="1">
    <location>
        <begin position="244"/>
        <end position="308"/>
    </location>
</feature>